<sequence length="138" mass="15668">MIPQGSQIGGEDNLEEVSVLPSLTYVLQASGQRIGRLQLDGKEAVKQAVYKALSTRRYEHLIYSSDYGMEWSWEGISGRSMVESELERWIQEALLSDDRISEVTEFEFVHEPDGVKVSFTVATDFGNFRQETEVNMNV</sequence>
<dbReference type="InterPro" id="IPR020288">
    <property type="entry name" value="Sheath_initiator"/>
</dbReference>
<dbReference type="Proteomes" id="UP000706031">
    <property type="component" value="Unassembled WGS sequence"/>
</dbReference>
<organism evidence="1 2">
    <name type="scientific">Paenibacillus cucumis</name>
    <name type="common">ex Kampfer et al. 2016</name>
    <dbReference type="NCBI Taxonomy" id="1776858"/>
    <lineage>
        <taxon>Bacteria</taxon>
        <taxon>Bacillati</taxon>
        <taxon>Bacillota</taxon>
        <taxon>Bacilli</taxon>
        <taxon>Bacillales</taxon>
        <taxon>Paenibacillaceae</taxon>
        <taxon>Paenibacillus</taxon>
    </lineage>
</organism>
<gene>
    <name evidence="1" type="ORF">H7T88_07080</name>
</gene>
<evidence type="ECO:0000313" key="2">
    <source>
        <dbReference type="Proteomes" id="UP000706031"/>
    </source>
</evidence>
<dbReference type="Pfam" id="PF10934">
    <property type="entry name" value="Sheath_initiator"/>
    <property type="match status" value="1"/>
</dbReference>
<proteinExistence type="predicted"/>
<accession>A0ABS7KFS4</accession>
<dbReference type="RefSeq" id="WP_221787796.1">
    <property type="nucleotide sequence ID" value="NZ_JACLIC010000010.1"/>
</dbReference>
<protein>
    <submittedName>
        <fullName evidence="1">DUF2634 domain-containing protein</fullName>
    </submittedName>
</protein>
<comment type="caution">
    <text evidence="1">The sequence shown here is derived from an EMBL/GenBank/DDBJ whole genome shotgun (WGS) entry which is preliminary data.</text>
</comment>
<dbReference type="EMBL" id="JACLIC010000010">
    <property type="protein sequence ID" value="MBY0202983.1"/>
    <property type="molecule type" value="Genomic_DNA"/>
</dbReference>
<keyword evidence="2" id="KW-1185">Reference proteome</keyword>
<dbReference type="Gene3D" id="3.10.450.40">
    <property type="match status" value="1"/>
</dbReference>
<dbReference type="SUPFAM" id="SSF160719">
    <property type="entry name" value="gpW/gp25-like"/>
    <property type="match status" value="1"/>
</dbReference>
<evidence type="ECO:0000313" key="1">
    <source>
        <dbReference type="EMBL" id="MBY0202983.1"/>
    </source>
</evidence>
<reference evidence="1 2" key="1">
    <citation type="submission" date="2020-08" db="EMBL/GenBank/DDBJ databases">
        <title>Fungal Genomes of the International Space Station.</title>
        <authorList>
            <person name="Seuylemezian A."/>
            <person name="Singh N.K."/>
            <person name="Wood J."/>
            <person name="Venkateswaran K."/>
        </authorList>
    </citation>
    <scope>NUCLEOTIDE SEQUENCE [LARGE SCALE GENOMIC DNA]</scope>
    <source>
        <strain evidence="1 2">S/N-304-OC-R4</strain>
    </source>
</reference>
<name>A0ABS7KFS4_9BACL</name>